<dbReference type="EC" id="5.6.2.1" evidence="8"/>
<keyword evidence="6 8" id="KW-0238">DNA-binding</keyword>
<comment type="function">
    <text evidence="8">Releases the supercoiling and torsional tension of DNA, which is introduced during the DNA replication and transcription, by transiently cleaving and rejoining one strand of the DNA duplex. Introduces a single-strand break via transesterification at a target site in duplex DNA. The scissile phosphodiester is attacked by the catalytic tyrosine of the enzyme, resulting in the formation of a DNA-(5'-phosphotyrosyl)-enzyme intermediate and the expulsion of a 3'-OH DNA strand. The free DNA strand then undergoes passage around the unbroken strand, thus removing DNA supercoils. Finally, in the religation step, the DNA 3'-OH attacks the covalent intermediate to expel the active-site tyrosine and restore the DNA phosphodiester backbone.</text>
</comment>
<feature type="region of interest" description="Disordered" evidence="9">
    <location>
        <begin position="630"/>
        <end position="658"/>
    </location>
</feature>
<dbReference type="EMBL" id="LR739235">
    <property type="protein sequence ID" value="VZR98673.1"/>
    <property type="molecule type" value="Genomic_DNA"/>
</dbReference>
<evidence type="ECO:0000256" key="5">
    <source>
        <dbReference type="ARBA" id="ARBA00023029"/>
    </source>
</evidence>
<feature type="site" description="Interaction with DNA" evidence="8">
    <location>
        <position position="153"/>
    </location>
</feature>
<organism evidence="12">
    <name type="scientific">Mycoplasma feriruminatoris</name>
    <dbReference type="NCBI Taxonomy" id="1179777"/>
    <lineage>
        <taxon>Bacteria</taxon>
        <taxon>Bacillati</taxon>
        <taxon>Mycoplasmatota</taxon>
        <taxon>Mollicutes</taxon>
        <taxon>Mycoplasmataceae</taxon>
        <taxon>Mycoplasma</taxon>
    </lineage>
</organism>
<dbReference type="InterPro" id="IPR028612">
    <property type="entry name" value="Topoisom_1_IA"/>
</dbReference>
<evidence type="ECO:0000256" key="7">
    <source>
        <dbReference type="ARBA" id="ARBA00023235"/>
    </source>
</evidence>
<evidence type="ECO:0000256" key="3">
    <source>
        <dbReference type="ARBA" id="ARBA00022723"/>
    </source>
</evidence>
<feature type="active site" description="O-(5'-phospho-DNA)-tyrosine intermediate" evidence="8">
    <location>
        <position position="296"/>
    </location>
</feature>
<dbReference type="GO" id="GO:0046872">
    <property type="term" value="F:metal ion binding"/>
    <property type="evidence" value="ECO:0007669"/>
    <property type="project" value="UniProtKB-KW"/>
</dbReference>
<evidence type="ECO:0000256" key="9">
    <source>
        <dbReference type="SAM" id="MobiDB-lite"/>
    </source>
</evidence>
<dbReference type="Pfam" id="PF01131">
    <property type="entry name" value="Topoisom_bac"/>
    <property type="match status" value="1"/>
</dbReference>
<dbReference type="SMART" id="SM00493">
    <property type="entry name" value="TOPRIM"/>
    <property type="match status" value="1"/>
</dbReference>
<evidence type="ECO:0000256" key="8">
    <source>
        <dbReference type="HAMAP-Rule" id="MF_00952"/>
    </source>
</evidence>
<dbReference type="GO" id="GO:0003917">
    <property type="term" value="F:DNA topoisomerase type I (single strand cut, ATP-independent) activity"/>
    <property type="evidence" value="ECO:0007669"/>
    <property type="project" value="UniProtKB-UniRule"/>
</dbReference>
<dbReference type="Gene3D" id="1.10.460.10">
    <property type="entry name" value="Topoisomerase I, domain 2"/>
    <property type="match status" value="1"/>
</dbReference>
<dbReference type="InterPro" id="IPR013826">
    <property type="entry name" value="Topo_IA_cen_sub3"/>
</dbReference>
<feature type="site" description="Interaction with DNA" evidence="8">
    <location>
        <position position="148"/>
    </location>
</feature>
<evidence type="ECO:0000256" key="6">
    <source>
        <dbReference type="ARBA" id="ARBA00023125"/>
    </source>
</evidence>
<sequence length="658" mass="75634">MKVLVLLESPSKIDKIKHYLEESFPENQYVVLASGGHINSIADKGTWGLGIDLETMQPNFVTDSSKKKIISQIKKEGKTADLIILASDPDREGEAIAYHLANLFKDHTNIKRITFNEITSEAITNAFKNLRDIDMNLVNAQISRQILDKIIGYLVSKSLQKSTGLMSAGRVQTPALNILTTRDTLIKNFKEVLYKKIFVIEPKRAINLSLTKDKNNVLVNTEKTYYIDEKQAKVIVDELGVIYKCTDYKSTAYETRSFKPYSTAGLLQDGFNKLKLSTSQITLAAQKLYELGYITYIRTDSVKYSQQFINEAKDYITKNYSSDLFKDPIVGKKDQNSQEAHESIRPTNIWLTPEKASLEIDDSLLQRVYNLIWWNSIKSLMKGPSGFNHRWTFNNNGYEFKQSWQEVKDLGYQAIKHSSSDENIELTDDGEEVVKTKDQKPEYQFNSDFEVNISKEFIRIEDAKTNPPKMFNQASLIKELKNLGIGRPSTYNPILTKLKDREYVEYPKSKPINVTNKGYSANDYLYGHYTDFFNLNYTAEMEEKLDEITKGNFDYVNWLKDIYEALNIKVKKEIGEAKTEAICPRCGANLVYIKSRFNRGRGCSNFTSEIKCGYREYEQPDGTWKEYIKEEKPADQDSNQEKVTKKKTKSTKTTKSKK</sequence>
<dbReference type="Gene3D" id="1.10.290.10">
    <property type="entry name" value="Topoisomerase I, domain 4"/>
    <property type="match status" value="1"/>
</dbReference>
<dbReference type="PANTHER" id="PTHR42785:SF1">
    <property type="entry name" value="DNA TOPOISOMERASE"/>
    <property type="match status" value="1"/>
</dbReference>
<dbReference type="GO" id="GO:0006265">
    <property type="term" value="P:DNA topological change"/>
    <property type="evidence" value="ECO:0007669"/>
    <property type="project" value="UniProtKB-UniRule"/>
</dbReference>
<dbReference type="Gene3D" id="2.70.20.10">
    <property type="entry name" value="Topoisomerase I, domain 3"/>
    <property type="match status" value="1"/>
</dbReference>
<accession>A0A654IKF3</accession>
<reference evidence="12" key="1">
    <citation type="submission" date="2019-11" db="EMBL/GenBank/DDBJ databases">
        <authorList>
            <person name="Falquet L."/>
            <person name="Falquet L."/>
        </authorList>
    </citation>
    <scope>NUCLEOTIDE SEQUENCE</scope>
    <source>
        <strain evidence="12">8756-13</strain>
    </source>
</reference>
<comment type="subunit">
    <text evidence="8">Monomer.</text>
</comment>
<evidence type="ECO:0000256" key="4">
    <source>
        <dbReference type="ARBA" id="ARBA00022842"/>
    </source>
</evidence>
<feature type="domain" description="Topo IA-type catalytic" evidence="11">
    <location>
        <begin position="134"/>
        <end position="570"/>
    </location>
</feature>
<evidence type="ECO:0000259" key="11">
    <source>
        <dbReference type="PROSITE" id="PS52039"/>
    </source>
</evidence>
<comment type="similarity">
    <text evidence="2 8">Belongs to the type IA topoisomerase family.</text>
</comment>
<dbReference type="PROSITE" id="PS00396">
    <property type="entry name" value="TOPO_IA_1"/>
    <property type="match status" value="1"/>
</dbReference>
<proteinExistence type="inferred from homology"/>
<feature type="site" description="Interaction with DNA" evidence="8">
    <location>
        <position position="144"/>
    </location>
</feature>
<protein>
    <recommendedName>
        <fullName evidence="8">DNA topoisomerase 1</fullName>
        <ecNumber evidence="8">5.6.2.1</ecNumber>
    </recommendedName>
    <alternativeName>
        <fullName evidence="8">DNA topoisomerase I</fullName>
    </alternativeName>
</protein>
<evidence type="ECO:0000313" key="12">
    <source>
        <dbReference type="EMBL" id="VZR98673.1"/>
    </source>
</evidence>
<feature type="compositionally biased region" description="Basic residues" evidence="9">
    <location>
        <begin position="644"/>
        <end position="658"/>
    </location>
</feature>
<gene>
    <name evidence="8 12" type="primary">topA</name>
    <name evidence="12" type="ORF">MF5295_00883</name>
</gene>
<evidence type="ECO:0000259" key="10">
    <source>
        <dbReference type="PROSITE" id="PS50880"/>
    </source>
</evidence>
<feature type="compositionally biased region" description="Basic and acidic residues" evidence="9">
    <location>
        <begin position="630"/>
        <end position="643"/>
    </location>
</feature>
<dbReference type="InterPro" id="IPR006171">
    <property type="entry name" value="TOPRIM_dom"/>
</dbReference>
<dbReference type="SMART" id="SM00436">
    <property type="entry name" value="TOP1Bc"/>
    <property type="match status" value="1"/>
</dbReference>
<feature type="region of interest" description="Interaction with DNA" evidence="8">
    <location>
        <begin position="167"/>
        <end position="172"/>
    </location>
</feature>
<feature type="domain" description="Toprim" evidence="10">
    <location>
        <begin position="2"/>
        <end position="119"/>
    </location>
</feature>
<keyword evidence="3" id="KW-0479">Metal-binding</keyword>
<comment type="catalytic activity">
    <reaction evidence="1 8">
        <text>ATP-independent breakage of single-stranded DNA, followed by passage and rejoining.</text>
        <dbReference type="EC" id="5.6.2.1"/>
    </reaction>
</comment>
<evidence type="ECO:0000256" key="2">
    <source>
        <dbReference type="ARBA" id="ARBA00009446"/>
    </source>
</evidence>
<keyword evidence="7 8" id="KW-0413">Isomerase</keyword>
<dbReference type="InterPro" id="IPR013825">
    <property type="entry name" value="Topo_IA_cen_sub2"/>
</dbReference>
<dbReference type="CDD" id="cd00186">
    <property type="entry name" value="TOP1Ac"/>
    <property type="match status" value="1"/>
</dbReference>
<dbReference type="PRINTS" id="PR00417">
    <property type="entry name" value="PRTPISMRASEI"/>
</dbReference>
<dbReference type="PANTHER" id="PTHR42785">
    <property type="entry name" value="DNA TOPOISOMERASE, TYPE IA, CORE"/>
    <property type="match status" value="1"/>
</dbReference>
<dbReference type="InterPro" id="IPR003601">
    <property type="entry name" value="Topo_IA_2"/>
</dbReference>
<dbReference type="InterPro" id="IPR023405">
    <property type="entry name" value="Topo_IA_core_domain"/>
</dbReference>
<evidence type="ECO:0000256" key="1">
    <source>
        <dbReference type="ARBA" id="ARBA00000213"/>
    </source>
</evidence>
<keyword evidence="4" id="KW-0460">Magnesium</keyword>
<dbReference type="HAMAP" id="MF_00952">
    <property type="entry name" value="Topoisom_1_prok"/>
    <property type="match status" value="1"/>
</dbReference>
<dbReference type="PROSITE" id="PS52039">
    <property type="entry name" value="TOPO_IA_2"/>
    <property type="match status" value="1"/>
</dbReference>
<dbReference type="InterPro" id="IPR013824">
    <property type="entry name" value="Topo_IA_cen_sub1"/>
</dbReference>
<dbReference type="GO" id="GO:0003677">
    <property type="term" value="F:DNA binding"/>
    <property type="evidence" value="ECO:0007669"/>
    <property type="project" value="UniProtKB-KW"/>
</dbReference>
<dbReference type="Gene3D" id="3.40.50.140">
    <property type="match status" value="1"/>
</dbReference>
<dbReference type="Pfam" id="PF01751">
    <property type="entry name" value="Toprim"/>
    <property type="match status" value="1"/>
</dbReference>
<dbReference type="SMART" id="SM00437">
    <property type="entry name" value="TOP1Ac"/>
    <property type="match status" value="1"/>
</dbReference>
<dbReference type="InterPro" id="IPR013497">
    <property type="entry name" value="Topo_IA_cen"/>
</dbReference>
<dbReference type="InterPro" id="IPR003602">
    <property type="entry name" value="Topo_IA_DNA-bd_dom"/>
</dbReference>
<feature type="site" description="Interaction with DNA" evidence="8">
    <location>
        <position position="501"/>
    </location>
</feature>
<dbReference type="AlphaFoldDB" id="A0A654IKF3"/>
<name>A0A654IKF3_9MOLU</name>
<dbReference type="PROSITE" id="PS50880">
    <property type="entry name" value="TOPRIM"/>
    <property type="match status" value="1"/>
</dbReference>
<feature type="site" description="Interaction with DNA" evidence="8">
    <location>
        <position position="37"/>
    </location>
</feature>
<keyword evidence="5 8" id="KW-0799">Topoisomerase</keyword>
<feature type="site" description="Interaction with DNA" evidence="8">
    <location>
        <position position="298"/>
    </location>
</feature>
<comment type="caution">
    <text evidence="8">Lacks conserved residue(s) required for the propagation of feature annotation.</text>
</comment>
<dbReference type="InterPro" id="IPR023406">
    <property type="entry name" value="Topo_IA_AS"/>
</dbReference>
<dbReference type="InterPro" id="IPR000380">
    <property type="entry name" value="Topo_IA"/>
</dbReference>
<dbReference type="SUPFAM" id="SSF56712">
    <property type="entry name" value="Prokaryotic type I DNA topoisomerase"/>
    <property type="match status" value="1"/>
</dbReference>